<comment type="caution">
    <text evidence="4">The sequence shown here is derived from an EMBL/GenBank/DDBJ whole genome shotgun (WGS) entry which is preliminary data.</text>
</comment>
<dbReference type="SUPFAM" id="SSF53613">
    <property type="entry name" value="Ribokinase-like"/>
    <property type="match status" value="1"/>
</dbReference>
<dbReference type="PANTHER" id="PTHR20858:SF17">
    <property type="entry name" value="HYDROXYMETHYLPYRIMIDINE_PHOSPHOMETHYLPYRIMIDINE KINASE THI20-RELATED"/>
    <property type="match status" value="1"/>
</dbReference>
<dbReference type="GO" id="GO:0008902">
    <property type="term" value="F:hydroxymethylpyrimidine kinase activity"/>
    <property type="evidence" value="ECO:0007669"/>
    <property type="project" value="UniProtKB-EC"/>
</dbReference>
<dbReference type="Pfam" id="PF08543">
    <property type="entry name" value="Phos_pyr_kin"/>
    <property type="match status" value="1"/>
</dbReference>
<dbReference type="NCBIfam" id="TIGR00097">
    <property type="entry name" value="HMP-P_kinase"/>
    <property type="match status" value="1"/>
</dbReference>
<sequence>MTTETENKSGRVLVIAGSDAGGGAGIQADIKAIMAMGGYAMTAVTAITVQDTTGVHDVHPIPISTVISQMKVCLADIGADAIKTGMLGRAELVEQTAEILDERARETPRIIDPVMVATSGDRLVDRRAVESIASLLVPGAALVTPNAPEAEILTGKSVDGVNGQRRAAEALLKRGARGALVKGGHIPGNPVIDVLQTVHGEWIFESGRIDTTSTHGTGCTLASAISARIAIGDDTQDAVEAARDYLHRAIAEAKGFGKGHGPVHHGWPLDKQDER</sequence>
<gene>
    <name evidence="4" type="primary">thiD</name>
    <name evidence="4" type="ORF">O4G74_01925</name>
</gene>
<dbReference type="Proteomes" id="UP001083770">
    <property type="component" value="Unassembled WGS sequence"/>
</dbReference>
<evidence type="ECO:0000256" key="1">
    <source>
        <dbReference type="ARBA" id="ARBA00004948"/>
    </source>
</evidence>
<accession>A0ABT4LR70</accession>
<evidence type="ECO:0000313" key="4">
    <source>
        <dbReference type="EMBL" id="MCZ4296806.1"/>
    </source>
</evidence>
<dbReference type="InterPro" id="IPR029056">
    <property type="entry name" value="Ribokinase-like"/>
</dbReference>
<protein>
    <recommendedName>
        <fullName evidence="2">hydroxymethylpyrimidine kinase</fullName>
        <ecNumber evidence="2">2.7.1.49</ecNumber>
    </recommendedName>
</protein>
<keyword evidence="4" id="KW-0808">Transferase</keyword>
<dbReference type="EMBL" id="JAPWGW010000001">
    <property type="protein sequence ID" value="MCZ4296806.1"/>
    <property type="molecule type" value="Genomic_DNA"/>
</dbReference>
<dbReference type="CDD" id="cd01169">
    <property type="entry name" value="HMPP_kinase"/>
    <property type="match status" value="1"/>
</dbReference>
<dbReference type="RefSeq" id="WP_269400980.1">
    <property type="nucleotide sequence ID" value="NZ_JAPWGW010000001.1"/>
</dbReference>
<evidence type="ECO:0000313" key="5">
    <source>
        <dbReference type="Proteomes" id="UP001083770"/>
    </source>
</evidence>
<dbReference type="EC" id="2.7.1.49" evidence="2"/>
<evidence type="ECO:0000256" key="2">
    <source>
        <dbReference type="ARBA" id="ARBA00012135"/>
    </source>
</evidence>
<name>A0ABT4LR70_9PROT</name>
<dbReference type="PANTHER" id="PTHR20858">
    <property type="entry name" value="PHOSPHOMETHYLPYRIMIDINE KINASE"/>
    <property type="match status" value="1"/>
</dbReference>
<dbReference type="InterPro" id="IPR004399">
    <property type="entry name" value="HMP/HMP-P_kinase_dom"/>
</dbReference>
<organism evidence="4 5">
    <name type="scientific">Henriciella marina</name>
    <dbReference type="NCBI Taxonomy" id="453851"/>
    <lineage>
        <taxon>Bacteria</taxon>
        <taxon>Pseudomonadati</taxon>
        <taxon>Pseudomonadota</taxon>
        <taxon>Alphaproteobacteria</taxon>
        <taxon>Hyphomonadales</taxon>
        <taxon>Hyphomonadaceae</taxon>
        <taxon>Henriciella</taxon>
    </lineage>
</organism>
<comment type="pathway">
    <text evidence="1">Cofactor biosynthesis; thiamine diphosphate biosynthesis.</text>
</comment>
<keyword evidence="5" id="KW-1185">Reference proteome</keyword>
<dbReference type="GO" id="GO:0008972">
    <property type="term" value="F:phosphomethylpyrimidine kinase activity"/>
    <property type="evidence" value="ECO:0007669"/>
    <property type="project" value="UniProtKB-EC"/>
</dbReference>
<keyword evidence="4" id="KW-0418">Kinase</keyword>
<proteinExistence type="predicted"/>
<dbReference type="Gene3D" id="3.40.1190.20">
    <property type="match status" value="1"/>
</dbReference>
<reference evidence="4" key="1">
    <citation type="submission" date="2022-12" db="EMBL/GenBank/DDBJ databases">
        <title>Bacterial isolates from different developmental stages of Nematostella vectensis.</title>
        <authorList>
            <person name="Fraune S."/>
        </authorList>
    </citation>
    <scope>NUCLEOTIDE SEQUENCE</scope>
    <source>
        <strain evidence="4">G21632-S1</strain>
    </source>
</reference>
<dbReference type="InterPro" id="IPR013749">
    <property type="entry name" value="PM/HMP-P_kinase-1"/>
</dbReference>
<feature type="domain" description="Pyridoxamine kinase/Phosphomethylpyrimidine kinase" evidence="3">
    <location>
        <begin position="19"/>
        <end position="264"/>
    </location>
</feature>
<evidence type="ECO:0000259" key="3">
    <source>
        <dbReference type="Pfam" id="PF08543"/>
    </source>
</evidence>